<gene>
    <name evidence="1" type="ORF">F2P45_05355</name>
</gene>
<dbReference type="InterPro" id="IPR011235">
    <property type="entry name" value="MepB-like"/>
</dbReference>
<name>A0ABX0NNY3_9BURK</name>
<keyword evidence="2" id="KW-1185">Reference proteome</keyword>
<dbReference type="InterPro" id="IPR038231">
    <property type="entry name" value="MepB-like_sf"/>
</dbReference>
<proteinExistence type="predicted"/>
<accession>A0ABX0NNY3</accession>
<comment type="caution">
    <text evidence="1">The sequence shown here is derived from an EMBL/GenBank/DDBJ whole genome shotgun (WGS) entry which is preliminary data.</text>
</comment>
<dbReference type="Pfam" id="PF08877">
    <property type="entry name" value="MepB-like"/>
    <property type="match status" value="1"/>
</dbReference>
<dbReference type="EMBL" id="WHJH01000004">
    <property type="protein sequence ID" value="NHZ88452.1"/>
    <property type="molecule type" value="Genomic_DNA"/>
</dbReference>
<dbReference type="Gene3D" id="3.40.1350.140">
    <property type="entry name" value="MepB-like"/>
    <property type="match status" value="1"/>
</dbReference>
<evidence type="ECO:0000313" key="2">
    <source>
        <dbReference type="Proteomes" id="UP000609726"/>
    </source>
</evidence>
<dbReference type="RefSeq" id="WP_166871231.1">
    <property type="nucleotide sequence ID" value="NZ_WHJH01000004.1"/>
</dbReference>
<organism evidence="1 2">
    <name type="scientific">Massilia mucilaginosa</name>
    <dbReference type="NCBI Taxonomy" id="2609282"/>
    <lineage>
        <taxon>Bacteria</taxon>
        <taxon>Pseudomonadati</taxon>
        <taxon>Pseudomonadota</taxon>
        <taxon>Betaproteobacteria</taxon>
        <taxon>Burkholderiales</taxon>
        <taxon>Oxalobacteraceae</taxon>
        <taxon>Telluria group</taxon>
        <taxon>Massilia</taxon>
    </lineage>
</organism>
<reference evidence="1 2" key="1">
    <citation type="submission" date="2019-10" db="EMBL/GenBank/DDBJ databases">
        <title>Taxonomy of Antarctic Massilia spp.: description of Massilia rubra sp. nov., Massilia aquatica sp. nov., Massilia mucilaginosa sp. nov., Massilia frigida sp. nov. isolated from streams, lakes and regoliths.</title>
        <authorList>
            <person name="Holochova P."/>
            <person name="Sedlacek I."/>
            <person name="Kralova S."/>
            <person name="Maslanova I."/>
            <person name="Busse H.-J."/>
            <person name="Stankova E."/>
            <person name="Vrbovska V."/>
            <person name="Kovarovic V."/>
            <person name="Bartak M."/>
            <person name="Svec P."/>
            <person name="Pantucek R."/>
        </authorList>
    </citation>
    <scope>NUCLEOTIDE SEQUENCE [LARGE SCALE GENOMIC DNA]</scope>
    <source>
        <strain evidence="1 2">CCM 8733</strain>
    </source>
</reference>
<evidence type="ECO:0000313" key="1">
    <source>
        <dbReference type="EMBL" id="NHZ88452.1"/>
    </source>
</evidence>
<dbReference type="Proteomes" id="UP000609726">
    <property type="component" value="Unassembled WGS sequence"/>
</dbReference>
<protein>
    <submittedName>
        <fullName evidence="1">MepB domain containing protein</fullName>
    </submittedName>
</protein>
<sequence length="176" mass="19401">MTPNHKPFHPDLLALQQAYDAHGLTWNVPRCEAESADYAATAFEVDGLRVRFRVAKITPTKVGQFVTLWKRIGAGPIQPFDDTDPVDLFVISTRDGEQFGQFVFPTAVLAARDVLARSGQGGKRAIRVYPPWVATTSKQAQATQRWQLPYFVANGADAIRMGTLYGRAALPGRNDA</sequence>